<feature type="coiled-coil region" evidence="1">
    <location>
        <begin position="12"/>
        <end position="46"/>
    </location>
</feature>
<feature type="coiled-coil region" evidence="1">
    <location>
        <begin position="1128"/>
        <end position="1233"/>
    </location>
</feature>
<dbReference type="Gene3D" id="1.10.287.1490">
    <property type="match status" value="2"/>
</dbReference>
<feature type="coiled-coil region" evidence="1">
    <location>
        <begin position="651"/>
        <end position="685"/>
    </location>
</feature>
<feature type="coiled-coil region" evidence="1">
    <location>
        <begin position="1853"/>
        <end position="1967"/>
    </location>
</feature>
<feature type="coiled-coil region" evidence="1">
    <location>
        <begin position="1634"/>
        <end position="1734"/>
    </location>
</feature>
<protein>
    <submittedName>
        <fullName evidence="3">Uncharacterized protein</fullName>
    </submittedName>
</protein>
<feature type="coiled-coil region" evidence="1">
    <location>
        <begin position="3642"/>
        <end position="3708"/>
    </location>
</feature>
<feature type="coiled-coil region" evidence="1">
    <location>
        <begin position="5425"/>
        <end position="5452"/>
    </location>
</feature>
<accession>A0A564YW73</accession>
<feature type="coiled-coil region" evidence="1">
    <location>
        <begin position="1478"/>
        <end position="1544"/>
    </location>
</feature>
<feature type="coiled-coil region" evidence="1">
    <location>
        <begin position="3443"/>
        <end position="3502"/>
    </location>
</feature>
<feature type="coiled-coil region" evidence="1">
    <location>
        <begin position="3218"/>
        <end position="3391"/>
    </location>
</feature>
<feature type="region of interest" description="Disordered" evidence="2">
    <location>
        <begin position="6164"/>
        <end position="6183"/>
    </location>
</feature>
<feature type="coiled-coil region" evidence="1">
    <location>
        <begin position="945"/>
        <end position="1024"/>
    </location>
</feature>
<feature type="coiled-coil region" evidence="1">
    <location>
        <begin position="5162"/>
        <end position="5297"/>
    </location>
</feature>
<organism evidence="3 4">
    <name type="scientific">Hymenolepis diminuta</name>
    <name type="common">Rat tapeworm</name>
    <dbReference type="NCBI Taxonomy" id="6216"/>
    <lineage>
        <taxon>Eukaryota</taxon>
        <taxon>Metazoa</taxon>
        <taxon>Spiralia</taxon>
        <taxon>Lophotrochozoa</taxon>
        <taxon>Platyhelminthes</taxon>
        <taxon>Cestoda</taxon>
        <taxon>Eucestoda</taxon>
        <taxon>Cyclophyllidea</taxon>
        <taxon>Hymenolepididae</taxon>
        <taxon>Hymenolepis</taxon>
    </lineage>
</organism>
<feature type="coiled-coil region" evidence="1">
    <location>
        <begin position="3808"/>
        <end position="3849"/>
    </location>
</feature>
<proteinExistence type="predicted"/>
<feature type="coiled-coil region" evidence="1">
    <location>
        <begin position="2375"/>
        <end position="2536"/>
    </location>
</feature>
<reference evidence="3 4" key="1">
    <citation type="submission" date="2019-07" db="EMBL/GenBank/DDBJ databases">
        <authorList>
            <person name="Jastrzebski P J."/>
            <person name="Paukszto L."/>
            <person name="Jastrzebski P J."/>
        </authorList>
    </citation>
    <scope>NUCLEOTIDE SEQUENCE [LARGE SCALE GENOMIC DNA]</scope>
    <source>
        <strain evidence="3 4">WMS-il1</strain>
    </source>
</reference>
<feature type="coiled-coil region" evidence="1">
    <location>
        <begin position="4568"/>
        <end position="4814"/>
    </location>
</feature>
<feature type="coiled-coil region" evidence="1">
    <location>
        <begin position="3533"/>
        <end position="3616"/>
    </location>
</feature>
<feature type="coiled-coil region" evidence="1">
    <location>
        <begin position="5332"/>
        <end position="5359"/>
    </location>
</feature>
<feature type="coiled-coil region" evidence="1">
    <location>
        <begin position="309"/>
        <end position="420"/>
    </location>
</feature>
<feature type="coiled-coil region" evidence="1">
    <location>
        <begin position="1769"/>
        <end position="1817"/>
    </location>
</feature>
<feature type="coiled-coil region" evidence="1">
    <location>
        <begin position="2007"/>
        <end position="2101"/>
    </location>
</feature>
<feature type="compositionally biased region" description="Polar residues" evidence="2">
    <location>
        <begin position="6405"/>
        <end position="6417"/>
    </location>
</feature>
<feature type="coiled-coil region" evidence="1">
    <location>
        <begin position="3740"/>
        <end position="3781"/>
    </location>
</feature>
<feature type="coiled-coil region" evidence="1">
    <location>
        <begin position="2125"/>
        <end position="2159"/>
    </location>
</feature>
<feature type="coiled-coil region" evidence="1">
    <location>
        <begin position="5485"/>
        <end position="5617"/>
    </location>
</feature>
<feature type="coiled-coil region" evidence="1">
    <location>
        <begin position="4457"/>
        <end position="4523"/>
    </location>
</feature>
<feature type="coiled-coil region" evidence="1">
    <location>
        <begin position="235"/>
        <end position="280"/>
    </location>
</feature>
<feature type="coiled-coil region" evidence="1">
    <location>
        <begin position="4306"/>
        <end position="4393"/>
    </location>
</feature>
<feature type="compositionally biased region" description="Basic residues" evidence="2">
    <location>
        <begin position="6430"/>
        <end position="6442"/>
    </location>
</feature>
<dbReference type="PANTHER" id="PTHR23159:SF31">
    <property type="entry name" value="CENTROSOME-ASSOCIATED PROTEIN CEP250 ISOFORM X1"/>
    <property type="match status" value="1"/>
</dbReference>
<feature type="coiled-coil region" evidence="1">
    <location>
        <begin position="4963"/>
        <end position="5105"/>
    </location>
</feature>
<feature type="compositionally biased region" description="Basic and acidic residues" evidence="2">
    <location>
        <begin position="6391"/>
        <end position="6404"/>
    </location>
</feature>
<feature type="coiled-coil region" evidence="1">
    <location>
        <begin position="3103"/>
        <end position="3181"/>
    </location>
</feature>
<feature type="non-terminal residue" evidence="3">
    <location>
        <position position="1"/>
    </location>
</feature>
<gene>
    <name evidence="3" type="ORF">WMSIL1_LOCUS10254</name>
</gene>
<keyword evidence="1" id="KW-0175">Coiled coil</keyword>
<feature type="coiled-coil region" evidence="1">
    <location>
        <begin position="2251"/>
        <end position="2340"/>
    </location>
</feature>
<feature type="coiled-coil region" evidence="1">
    <location>
        <begin position="3899"/>
        <end position="3986"/>
    </location>
</feature>
<feature type="region of interest" description="Disordered" evidence="2">
    <location>
        <begin position="157"/>
        <end position="183"/>
    </location>
</feature>
<feature type="coiled-coil region" evidence="1">
    <location>
        <begin position="1266"/>
        <end position="1296"/>
    </location>
</feature>
<keyword evidence="4" id="KW-1185">Reference proteome</keyword>
<feature type="coiled-coil region" evidence="1">
    <location>
        <begin position="4846"/>
        <end position="4933"/>
    </location>
</feature>
<dbReference type="Proteomes" id="UP000321570">
    <property type="component" value="Unassembled WGS sequence"/>
</dbReference>
<feature type="coiled-coil region" evidence="1">
    <location>
        <begin position="4019"/>
        <end position="4175"/>
    </location>
</feature>
<feature type="coiled-coil region" evidence="1">
    <location>
        <begin position="721"/>
        <end position="868"/>
    </location>
</feature>
<feature type="coiled-coil region" evidence="1">
    <location>
        <begin position="2875"/>
        <end position="2902"/>
    </location>
</feature>
<sequence>GSPCHILLKEVFDSLNNALSDKNIQIKELKQSVKALEREADYNKEAIQILCESRLNMLEQVAELTGGEECKDDFADFVSKLRVNGNFDEHLKSLNKCSEVLSERLRDWASRRQETNETLLKQKDEEIASLFVRLEEEQALIKSHLEESNALHDQLEQLRGSIPSKSKKLKSKSGKSGKTQQQQEIETEIAPLLQSFEEPIQLTPTIPLNRAPSIESDDFEPFTRALGSTEVTESTSDLQSKLNEQAALINQLETRLCAQNEEFQSKLAEANEKNSQFNAIQSSYETDIQRLKSFLRQKTGDVTDLSVKLNSSKQTISTLNDRIAELKAEVSTVRDELSAVQEESMEQSLEVERIQGLMHDKNQEMNDFREVLAGHEAQIRNLRFVLNNKDTDLMQKNKQIEILLDNLSNSTHEAEKLRHDFDHLNNIFGRLWKSTLLVDDSLEYKDTLPPIRNEPMHVLKTSSAVDQFLGLFLSKEPGTEIGDLQACIRVYKSFKHTESTHNGDVEEQSPVSVVREDPDLPWNPCCVTAVSAISTLLEDGKIFNVLRDLAYSESCRVRLANLLSNAEAQVNDLSGMLASLKLEVERNHIQLAERTRQLILLGIDLDDPSPERAESEPSTPAVILEKAIEVKQSVMEDSALKQYPEDLQIQLQNAQQNIIVLEKRCEDAESATAEAMQKLAQVEEKIAFRAREDASLPARNIRTLADLLSTEPNVELIVEKIESLQEELLDNLAEKGRLQQQLHKVRDQLEKLNKGLGNQNVAKFSEIEEHLTSVLVEKSSLERQLNEQRDKIDRMTSGLDKLEIEKSQLSSQLDKTRAALKSKDNEIELLNQKLHLLEVENERKLSECASLQVDVEDLTKQLSNAKSATVSLAPVVELTLVEPVQAEPLLTSMPHKESSGIVGTHHEFTVESGANVDDLMNRLSSLVEQVSPILGDEPRSWLGLLEQAESGVSNLLKDHADLKQRVSALEAERNEFLNELETQNTLPSEPESVLRSKEIQVVRLARIEREKGASEDRLREAQAETSELGELQKHLETLTAALSAKSAECAILYERVNQLSQGLTEAGTVLTDLIHPTTVETVRTEPLLSASDVDASGDKGLIVSRLAALVDQLSPGSISEPMTWSDLIDKIESDISSLLKESADLRQRLIALESEKEDFKMTCDQMLEARVEEVLGAQRKAERVTRKKDEELKALEERLQQSITESSSRAEEIEELRHRIQILEGEILAKSNEIDLFNQKVKEATEPNIIEIVKNKLVSASAPSDNDKLLTQIIELEELRLKSEEEKSQLQESLKASSDAETALKAMLKGRDCDIKTLGDALKAKDSELMTAELRLQRETAALQETIIQKTAECSSLTAKVESLTKKLIDVESNQPVSDPTFIESVSPAPLLTAKPLVKSQKKPRVVDAWHEYADDTPSLNDVNEDLLFVRLCNLIERISATSYPQTEEQKSWLDLMDIADSGVTGLLKDQFDLKQCIGILESKSSELKQELETKETKVQKLEDELLRRDANLHDLEDSMEEILKRLLSQIDSLAEAANSSESRVTELSSMLNNSRIKVNELRTELDGKADRESHLRSELDKLAAENADLLSKCDRMAEIVNERAAKLGQIEDSLKTNEQEDRASQLMVAEETYKNLESALTLKDQEVKSLKEALKLKENSQTVLEDSLKVKEEEVKDLMEKLHEAEILAEELDALKQNLQVIEEEKAMKTLECVTMTEEIATLNQKVNTAEAREAVLMSLSPVIEQTADLQQEIIELSQENEAKTTHIAWLESEMTSLNAKLENLRGKYDNKAVECEHLSATVVDLAQQIDAAQSKIPLMEAIEPDFTVPVAAEQPLASAPLDVAGKTGQSIQKLNEEQAAHIAQIEGEKKQLEDTLNAKEVEIKSLKDQIFHLLDIERALKGEISESSEIEEMRRRFMDLEADNDHKSCEILHLKQELIDRDSGLQNLETLIIDLNQRLHSEIANIDSILSVGENRQTDLLSTLEGFRAESIDKVEKDWQLFSEFEQERSELSKALEEKAKIQESLEDYVKELQEKLKQFSQKSDENTSKLAGLLQKIKDLEEETAKKDEDLEAADGFLGDQIARIAELEEANVKLNESLLLKDGELELLQKRLQEIEGESKVDSLQWRIHELTETLKAKESEIDTLTNQSNAIQVEEPTLIQPVDTSLLLNSAPPLSSSIANENVVNEGVLTARLLSLIEQISDSADAHTLLYNSWIDMMGQVESGISHLLKNQADLKASLGSVESEKKVLTEMLEAGETHLQELTQQISEQQIELVQRDEKLRQLEKEIKEISSRLAITKDSSNLAAMLEDYNQLKTEMRNELDELRARESKLLLDLEDQLAKENILTARLTEKEAEIQALKTPTSEIETFESLKNELEFLRQENEQKSRTLADLTSELEIHKARGSVLLSMAPAETSQPNESAELRIAELEKALELKQSELNVSQNQLIETKQMLEEILTSKKNDRNALIQLENDLKAKEDDLNQMTAVTKSQALEFESLNGRLHELEEANRQKSDEIEHLMQQVKQTKAHVSAVPVIDPTFIQPVDAEPILTSTQPDHSSPVDDNLLVARISSLLQQMSDPVDSQREVRRTWSDLMDQAGCDISRLMRSLEDLKTKTSTLESYLDKKDALVENLYGELSVRDNNLHAIETSMIELSTRLSHNLNSLAATVSIGEDKIPELMSLIEDLSTKKDQLEVLLAELETNRKDLKDKLETIEIQARIEPSPEHSCALEEQLQSLQTEIADKDEHLKSMESKLQQAMLEYSKESDSFLAETEGLHQQLQILQKMNEQKSVECSVLQNQVDNLTKELEIAMARQAVLISISETVSELKDSSVKKDHDVVLELKQKNEEQASLISSLKDTLKAKTDKELVLRQKLQTLKENIVQKENECSRLFAEVSDLIKQGKDAQARTPAMETAEPSLILPVSVEVPLSTAPMESSSKEEDTELFELLRKNEEQGIRIAEIEIGKRQLEESLNSKHFEINTLKDKLSHLSDLEVTNVQLNAEIAALKDTAGSSAELEGMRMCLKGKDEDIQHLTNEVCELQRELTERDAILQNLEASMMQLHSKLISHLSGLESTLSSRETKLSVKAEVENLLLEELSKALESKEKILKSLQGEKELLEVKLQQSPDLSTLKVLQEKIHSLEDENTRKAVEYKSLLNEVDDLTVELNAVKARETVLLSTVESNVRDSLKEESDFYTMTPSTSEVNEIPIDELLQEVHAVKFENEELLSRITEIESLLKSKEEELAKATENADSFMKEIEEIRQRVKALEEEKELTVAELRDVSKELQATKSGKSLTLDEAALQAGESELKSKIMELEAMIQSKEAESKSLEEEISKLSQNANASASAAEELRQKLREMEEVNAQKIAECERLMKELHSAKTREVESQSMTPVIEPVKLEILSSAPPLKEVTVEQNSAIEVNLLNRGNEALMMRLVELESSLKHKEDIISALREETSKISFDSEVETQVLREKLDALQHEVQQKVAECSSLAQELETTRKSWEPDLLSAGIDELRKADHEKTVLINNLESNLRSKDAELQTLEDRLNQLIGERDDLQEKLRLTDDQQLNNSVEDEKLKSAVIKAHDDLEKRDRDLQNLESSLADLLNRLIIQLNDLEGTMNSGESRIFELLSLIDDYEIKKGLLKQELNALREKSSKASGNSQIGVQDLQKWLDNLQDALDQKVADYNSLKQELETATVRESILMSHTPGEAKLKAKIAELEGTLKVKGDEIRTSQASNEELHKKLKELEDLNDKKTADFERMKEDLEAMKINRIPPTEPTIVEPVKSELLASIKVTPEVESIRQENQTLLARVSNLESTLKSREDELDTLRNEAEKFSRDSEMKEFDLCNQLKALQVAIGEKEVQCFTLNQELQETKARESVLISLTPDKAAVQADKAQLKSQIADLEANLRKKETELEMFEAETLKLSKNVNESALETEELRKKLREMEDAHDLKIAECERLMEKLNSTKAREMELQSVTPVIEPTLVEPVKSELLTSAPSMPEFIDEIESLRQENSALTSHITELETSLKDKEDEIKNLSEEVRSIQQQLEQKTADIGVLNQELETAKARESVLISLTPDEEIIQTSEAELKSKIAELEAALQSRDTGIKSLEEEMSKVYQNANMSAFEAEKLKQMLKDMEETRAQKVEECERLLKELDAAKAVAPVVEPSVVQPVKSELLDASAPPSEEQTMVSEEFDSLRLENAALSSRVTDLQSEIIALHEEVSKISYESEVEIQSLHQKLGNLQVELEVNKSALVNDEEIEALKMELNDMKDALSCKVSDCLALSTEIRQLKEELSAVNSHERDFQNLESSMTDLSSRLLVQMKDFALTIDSGESRISDLLSMIEALELNERQLRNDLDDKEREIRGLRKEASEMHTNNNAEVLALREKMNTLLGALDQKVIECTSLTHDLETAKARESLLMSLTLDESAIQAGETELKFQTAQLQARLAKKENEIKTLEEDMRDKISCLSQGIEASTAEAEQLRKQLKEMEDVNAQKIAECEGLIKELEAVKSKEPVVPTGSLAVVEQVKTGLLISATPQTETDYQVLTSRTAELEAIIQDKDDELEGLREEIEHNLIAEDLHQQLARLQEQFGKQEVECNSLKQELESMKATSMQITASSVEVETLRKTLEEKELQIQKLGEENISKTAECERLCSEVKQLKEHERDVNDIESNISDLSTRLLSQLNSLVEIIDSSEIRVRDLLSLVEDLKSRESELKKELNEERKKFAQDSAGLADLEVLKNKLNEKEIDIRDKEEELKKLREQSSNNANKLEVEIRELHQQLETLKATAEQRSAEFNALDQKLQVAKARESLLISLTPDEAAIQESETELKSKIADLEASLRSKEDEIKALEDRTQEEILKLSQNAGKSAAEAEELQGRLLKMEEANAQKVVECERLMEELNSTKAREMELQSVTPVIEPTLVEPVKSELLTSAPSMPEFIDEIESLRQENSALTSHITELETSLKDKEDEIKNLSEEVRSIQQQLEQKTADIGVLNQELETAKAGGSVVTSLTLDESAVQADEAELKSKIAELEAMLQKKDAEIKSLSEEISKLSEITDTIASEAEDLRQKLKDVEEDNIKMFTECKSLAKELDAAKARESEMQSMTTVIEPTIFEPVKSELLASVPSLPESDETDLLRGENEALASRNAKLEASLKDKEDEIENLSEEIEVIQLQLQQKTADFDALNKELETIRARESLLMSLTPDESAVQAGEMELKSKITDLENSLRIKEDEIKNLENEASKLSDFSAELQQKLKELEGIHSQKVAECQSLQEQLNAVKSVDIIEPRKTEILESTPLSVEQKATSEFSAERQISRIAELESALRSKESEIMTLEEILYDKISEKSQLSEFENIIKSLDYSPKAKCFELIPRKEGFHENPKVKHLLGSRPSAKYEKHTYCKDIKQLVNEVAHYEKELQKREKDIDGFETRLTNASFRLISKINDLSVIVDSGERRMSDLMSVVDELNVKESDLRDEITKKEAMEKRLRGQLDEESVKSHKLVSDNAKLKTEKDELNRRCNMMADEIKCHSDEQKTLEDALKARETKQKSLEETLKAKNNEVEQLKQRLQALENANSRQTAEIDSLTQELNEVKAREQVSTIIEPGIVQATSAEPLLIACPTDLKIDRDPQLARLNEFGETDKKREEFLEAKEKECQALQGALNMKENELKDINNLLKSKESDLKSLEESLQQISLRIDSLNRYIQDLEKENSSKSAELETALKEKEVLVQKLEGFQTTSIPGNQPMIEPQHKDFCPKNLSPFYANIVEKVLLLSQFVQETADIVNIPTTVSFLAFPTLGCSIFYLNAQLSSILSGIRFAMQTRASAASAVEVSSSSRKDRLSPFVSVPSQISSPISTIHESVDSPSIAQGLLCVGACIQNQLESLLHQAFGSTSNDAEVKSVMSSWSGFFGKLQNLCHSTPMQLQETPFTEMSCLCHLTPDEISPQLMSEIVLQQSTLSPSTQSLQGDYSSSPTILNKFYSQSEPDLDFSFDHDARKRHVIHSLDRFSTVLSLYTGRDRKPGMYPLATFSNQLSKLRLGLVDETRLSAVVERKPTMSFEVPSTELYLRRLLNIRDTEVLYLLSSLPGSSSLIDRSSAPNVLPSSDCIEAQLRLLSNWDMVQPIDPSCIPLYRVKLPELNEISQTSSNGHSESPVIEAERSSTPVLEGSQSSLLLNPDTAAEVRILLRKSWNILKEMVQTFKRSNRSKPLGTQADELLSTSLKLSRLLNGESEKESKEFEAQAENISGGEFKKIPESPGLPYKFSKAPIQELIWAIDNLEDMEELRSLTHLLTQQYNAIGTTLEQQLNLNRDLRDRLREANNHLARIYLGISQGSHRLAVMTERLRIEAEKQEELSSACEEITSPSQESEPTKTDYGHKDQSRESQTIEEPQASTSRKSERQKSSMLLRHLRHAMKPKKKK</sequence>
<evidence type="ECO:0000256" key="2">
    <source>
        <dbReference type="SAM" id="MobiDB-lite"/>
    </source>
</evidence>
<dbReference type="PANTHER" id="PTHR23159">
    <property type="entry name" value="CENTROSOMAL PROTEIN 2"/>
    <property type="match status" value="1"/>
</dbReference>
<feature type="compositionally biased region" description="Basic residues" evidence="2">
    <location>
        <begin position="165"/>
        <end position="175"/>
    </location>
</feature>
<evidence type="ECO:0000313" key="3">
    <source>
        <dbReference type="EMBL" id="VUZ51512.1"/>
    </source>
</evidence>
<evidence type="ECO:0000256" key="1">
    <source>
        <dbReference type="SAM" id="Coils"/>
    </source>
</evidence>
<feature type="coiled-coil region" evidence="1">
    <location>
        <begin position="5670"/>
        <end position="5746"/>
    </location>
</feature>
<dbReference type="EMBL" id="CABIJS010000444">
    <property type="protein sequence ID" value="VUZ51512.1"/>
    <property type="molecule type" value="Genomic_DNA"/>
</dbReference>
<evidence type="ECO:0000313" key="4">
    <source>
        <dbReference type="Proteomes" id="UP000321570"/>
    </source>
</evidence>
<name>A0A564YW73_HYMDI</name>
<feature type="coiled-coil region" evidence="1">
    <location>
        <begin position="2794"/>
        <end position="2821"/>
    </location>
</feature>
<feature type="coiled-coil region" evidence="1">
    <location>
        <begin position="2690"/>
        <end position="2768"/>
    </location>
</feature>
<feature type="region of interest" description="Disordered" evidence="2">
    <location>
        <begin position="6373"/>
        <end position="6442"/>
    </location>
</feature>